<reference evidence="2" key="4">
    <citation type="journal article" date="2015" name="G3 (Bethesda)">
        <title>Genome sequences of three phytopathogenic species of the Magnaporthaceae family of fungi.</title>
        <authorList>
            <person name="Okagaki L.H."/>
            <person name="Nunes C.C."/>
            <person name="Sailsbery J."/>
            <person name="Clay B."/>
            <person name="Brown D."/>
            <person name="John T."/>
            <person name="Oh Y."/>
            <person name="Young N."/>
            <person name="Fitzgerald M."/>
            <person name="Haas B.J."/>
            <person name="Zeng Q."/>
            <person name="Young S."/>
            <person name="Adiconis X."/>
            <person name="Fan L."/>
            <person name="Levin J.Z."/>
            <person name="Mitchell T.K."/>
            <person name="Okubara P.A."/>
            <person name="Farman M.L."/>
            <person name="Kohn L.M."/>
            <person name="Birren B."/>
            <person name="Ma L.-J."/>
            <person name="Dean R.A."/>
        </authorList>
    </citation>
    <scope>NUCLEOTIDE SEQUENCE</scope>
    <source>
        <strain evidence="2">R3-111a-1</strain>
    </source>
</reference>
<protein>
    <submittedName>
        <fullName evidence="1 2">Uncharacterized protein</fullName>
    </submittedName>
</protein>
<organism evidence="1">
    <name type="scientific">Gaeumannomyces tritici (strain R3-111a-1)</name>
    <name type="common">Wheat and barley take-all root rot fungus</name>
    <name type="synonym">Gaeumannomyces graminis var. tritici</name>
    <dbReference type="NCBI Taxonomy" id="644352"/>
    <lineage>
        <taxon>Eukaryota</taxon>
        <taxon>Fungi</taxon>
        <taxon>Dikarya</taxon>
        <taxon>Ascomycota</taxon>
        <taxon>Pezizomycotina</taxon>
        <taxon>Sordariomycetes</taxon>
        <taxon>Sordariomycetidae</taxon>
        <taxon>Magnaporthales</taxon>
        <taxon>Magnaporthaceae</taxon>
        <taxon>Gaeumannomyces</taxon>
    </lineage>
</organism>
<reference evidence="1" key="2">
    <citation type="submission" date="2010-07" db="EMBL/GenBank/DDBJ databases">
        <authorList>
            <consortium name="The Broad Institute Genome Sequencing Platform"/>
            <consortium name="Broad Institute Genome Sequencing Center for Infectious Disease"/>
            <person name="Ma L.-J."/>
            <person name="Dead R."/>
            <person name="Young S."/>
            <person name="Zeng Q."/>
            <person name="Koehrsen M."/>
            <person name="Alvarado L."/>
            <person name="Berlin A."/>
            <person name="Chapman S.B."/>
            <person name="Chen Z."/>
            <person name="Freedman E."/>
            <person name="Gellesch M."/>
            <person name="Goldberg J."/>
            <person name="Griggs A."/>
            <person name="Gujja S."/>
            <person name="Heilman E.R."/>
            <person name="Heiman D."/>
            <person name="Hepburn T."/>
            <person name="Howarth C."/>
            <person name="Jen D."/>
            <person name="Larson L."/>
            <person name="Mehta T."/>
            <person name="Neiman D."/>
            <person name="Pearson M."/>
            <person name="Roberts A."/>
            <person name="Saif S."/>
            <person name="Shea T."/>
            <person name="Shenoy N."/>
            <person name="Sisk P."/>
            <person name="Stolte C."/>
            <person name="Sykes S."/>
            <person name="Walk T."/>
            <person name="White J."/>
            <person name="Yandava C."/>
            <person name="Haas B."/>
            <person name="Nusbaum C."/>
            <person name="Birren B."/>
        </authorList>
    </citation>
    <scope>NUCLEOTIDE SEQUENCE</scope>
    <source>
        <strain evidence="1">R3-111a-1</strain>
    </source>
</reference>
<evidence type="ECO:0000313" key="3">
    <source>
        <dbReference type="Proteomes" id="UP000006039"/>
    </source>
</evidence>
<dbReference type="HOGENOM" id="CLU_123993_0_0_1"/>
<reference evidence="3" key="1">
    <citation type="submission" date="2010-07" db="EMBL/GenBank/DDBJ databases">
        <title>The genome sequence of Gaeumannomyces graminis var. tritici strain R3-111a-1.</title>
        <authorList>
            <consortium name="The Broad Institute Genome Sequencing Platform"/>
            <person name="Ma L.-J."/>
            <person name="Dead R."/>
            <person name="Young S."/>
            <person name="Zeng Q."/>
            <person name="Koehrsen M."/>
            <person name="Alvarado L."/>
            <person name="Berlin A."/>
            <person name="Chapman S.B."/>
            <person name="Chen Z."/>
            <person name="Freedman E."/>
            <person name="Gellesch M."/>
            <person name="Goldberg J."/>
            <person name="Griggs A."/>
            <person name="Gujja S."/>
            <person name="Heilman E.R."/>
            <person name="Heiman D."/>
            <person name="Hepburn T."/>
            <person name="Howarth C."/>
            <person name="Jen D."/>
            <person name="Larson L."/>
            <person name="Mehta T."/>
            <person name="Neiman D."/>
            <person name="Pearson M."/>
            <person name="Roberts A."/>
            <person name="Saif S."/>
            <person name="Shea T."/>
            <person name="Shenoy N."/>
            <person name="Sisk P."/>
            <person name="Stolte C."/>
            <person name="Sykes S."/>
            <person name="Walk T."/>
            <person name="White J."/>
            <person name="Yandava C."/>
            <person name="Haas B."/>
            <person name="Nusbaum C."/>
            <person name="Birren B."/>
        </authorList>
    </citation>
    <scope>NUCLEOTIDE SEQUENCE [LARGE SCALE GENOMIC DNA]</scope>
    <source>
        <strain evidence="3">R3-111a-1</strain>
    </source>
</reference>
<dbReference type="GeneID" id="20345617"/>
<sequence length="145" mass="16500">MALKTATVLILHLSSPTLSPQEGNLLGARAKPPGKKEEKGIGIIGRARTLSVRKKKLKKQFLLKIALLVLRKAKLFLNRPYLKNLQYSKILFITLTITNLFSKTKKNVTQIYHLNTGQLKSLREIPLLNKKIINCLKRSGFVRIW</sequence>
<keyword evidence="3" id="KW-1185">Reference proteome</keyword>
<dbReference type="Proteomes" id="UP000006039">
    <property type="component" value="Unassembled WGS sequence"/>
</dbReference>
<dbReference type="EnsemblFungi" id="EJT75222">
    <property type="protein sequence ID" value="EJT75222"/>
    <property type="gene ID" value="GGTG_05159"/>
</dbReference>
<reference evidence="1" key="3">
    <citation type="submission" date="2010-09" db="EMBL/GenBank/DDBJ databases">
        <title>Annotation of Gaeumannomyces graminis var. tritici R3-111a-1.</title>
        <authorList>
            <consortium name="The Broad Institute Genome Sequencing Platform"/>
            <person name="Ma L.-J."/>
            <person name="Dead R."/>
            <person name="Young S.K."/>
            <person name="Zeng Q."/>
            <person name="Gargeya S."/>
            <person name="Fitzgerald M."/>
            <person name="Haas B."/>
            <person name="Abouelleil A."/>
            <person name="Alvarado L."/>
            <person name="Arachchi H.M."/>
            <person name="Berlin A."/>
            <person name="Brown A."/>
            <person name="Chapman S.B."/>
            <person name="Chen Z."/>
            <person name="Dunbar C."/>
            <person name="Freedman E."/>
            <person name="Gearin G."/>
            <person name="Gellesch M."/>
            <person name="Goldberg J."/>
            <person name="Griggs A."/>
            <person name="Gujja S."/>
            <person name="Heiman D."/>
            <person name="Howarth C."/>
            <person name="Larson L."/>
            <person name="Lui A."/>
            <person name="MacDonald P.J.P."/>
            <person name="Mehta T."/>
            <person name="Montmayeur A."/>
            <person name="Murphy C."/>
            <person name="Neiman D."/>
            <person name="Pearson M."/>
            <person name="Priest M."/>
            <person name="Roberts A."/>
            <person name="Saif S."/>
            <person name="Shea T."/>
            <person name="Shenoy N."/>
            <person name="Sisk P."/>
            <person name="Stolte C."/>
            <person name="Sykes S."/>
            <person name="Yandava C."/>
            <person name="Wortman J."/>
            <person name="Nusbaum C."/>
            <person name="Birren B."/>
        </authorList>
    </citation>
    <scope>NUCLEOTIDE SEQUENCE</scope>
    <source>
        <strain evidence="1">R3-111a-1</strain>
    </source>
</reference>
<dbReference type="EMBL" id="GL385397">
    <property type="protein sequence ID" value="EJT75222.1"/>
    <property type="molecule type" value="Genomic_DNA"/>
</dbReference>
<dbReference type="AlphaFoldDB" id="J3NV46"/>
<evidence type="ECO:0000313" key="1">
    <source>
        <dbReference type="EMBL" id="EJT75222.1"/>
    </source>
</evidence>
<gene>
    <name evidence="2" type="primary">20345617</name>
    <name evidence="1" type="ORF">GGTG_05159</name>
</gene>
<accession>J3NV46</accession>
<proteinExistence type="predicted"/>
<dbReference type="STRING" id="644352.J3NV46"/>
<dbReference type="VEuPathDB" id="FungiDB:GGTG_05159"/>
<reference evidence="2" key="5">
    <citation type="submission" date="2018-04" db="UniProtKB">
        <authorList>
            <consortium name="EnsemblFungi"/>
        </authorList>
    </citation>
    <scope>IDENTIFICATION</scope>
    <source>
        <strain evidence="2">R3-111a-1</strain>
    </source>
</reference>
<name>J3NV46_GAET3</name>
<dbReference type="RefSeq" id="XP_009221222.1">
    <property type="nucleotide sequence ID" value="XM_009222958.1"/>
</dbReference>
<evidence type="ECO:0000313" key="2">
    <source>
        <dbReference type="EnsemblFungi" id="EJT75222"/>
    </source>
</evidence>